<dbReference type="GeneID" id="85446557"/>
<evidence type="ECO:0000259" key="11">
    <source>
        <dbReference type="Pfam" id="PF05572"/>
    </source>
</evidence>
<dbReference type="AlphaFoldDB" id="A0AAD8PQV3"/>
<dbReference type="InterPro" id="IPR024079">
    <property type="entry name" value="MetalloPept_cat_dom_sf"/>
</dbReference>
<dbReference type="InterPro" id="IPR008754">
    <property type="entry name" value="Peptidase_M43"/>
</dbReference>
<feature type="compositionally biased region" description="Basic and acidic residues" evidence="10">
    <location>
        <begin position="1"/>
        <end position="17"/>
    </location>
</feature>
<evidence type="ECO:0000256" key="6">
    <source>
        <dbReference type="ARBA" id="ARBA00022801"/>
    </source>
</evidence>
<evidence type="ECO:0000256" key="9">
    <source>
        <dbReference type="ARBA" id="ARBA00023157"/>
    </source>
</evidence>
<accession>A0AAD8PQV3</accession>
<keyword evidence="3" id="KW-0645">Protease</keyword>
<feature type="domain" description="Peptidase M43 pregnancy-associated plasma-A" evidence="11">
    <location>
        <begin position="288"/>
        <end position="328"/>
    </location>
</feature>
<evidence type="ECO:0000256" key="7">
    <source>
        <dbReference type="ARBA" id="ARBA00022833"/>
    </source>
</evidence>
<evidence type="ECO:0000256" key="8">
    <source>
        <dbReference type="ARBA" id="ARBA00023049"/>
    </source>
</evidence>
<evidence type="ECO:0000256" key="1">
    <source>
        <dbReference type="ARBA" id="ARBA00003174"/>
    </source>
</evidence>
<evidence type="ECO:0000313" key="13">
    <source>
        <dbReference type="Proteomes" id="UP001230504"/>
    </source>
</evidence>
<feature type="region of interest" description="Disordered" evidence="10">
    <location>
        <begin position="1"/>
        <end position="87"/>
    </location>
</feature>
<keyword evidence="6" id="KW-0378">Hydrolase</keyword>
<protein>
    <recommendedName>
        <fullName evidence="11">Peptidase M43 pregnancy-associated plasma-A domain-containing protein</fullName>
    </recommendedName>
</protein>
<dbReference type="Proteomes" id="UP001230504">
    <property type="component" value="Unassembled WGS sequence"/>
</dbReference>
<proteinExistence type="inferred from homology"/>
<name>A0AAD8PQV3_9PEZI</name>
<gene>
    <name evidence="12" type="ORF">LY79DRAFT_639340</name>
</gene>
<evidence type="ECO:0000256" key="10">
    <source>
        <dbReference type="SAM" id="MobiDB-lite"/>
    </source>
</evidence>
<comment type="similarity">
    <text evidence="2">Belongs to the peptidase M43B family.</text>
</comment>
<dbReference type="EMBL" id="JAHLJV010000073">
    <property type="protein sequence ID" value="KAK1574577.1"/>
    <property type="molecule type" value="Genomic_DNA"/>
</dbReference>
<keyword evidence="8" id="KW-0482">Metalloprotease</keyword>
<comment type="caution">
    <text evidence="12">The sequence shown here is derived from an EMBL/GenBank/DDBJ whole genome shotgun (WGS) entry which is preliminary data.</text>
</comment>
<dbReference type="RefSeq" id="XP_060410075.1">
    <property type="nucleotide sequence ID" value="XM_060562317.1"/>
</dbReference>
<evidence type="ECO:0000256" key="5">
    <source>
        <dbReference type="ARBA" id="ARBA00022729"/>
    </source>
</evidence>
<dbReference type="Gene3D" id="3.40.390.10">
    <property type="entry name" value="Collagenase (Catalytic Domain)"/>
    <property type="match status" value="1"/>
</dbReference>
<dbReference type="PANTHER" id="PTHR47466">
    <property type="match status" value="1"/>
</dbReference>
<organism evidence="12 13">
    <name type="scientific">Colletotrichum navitas</name>
    <dbReference type="NCBI Taxonomy" id="681940"/>
    <lineage>
        <taxon>Eukaryota</taxon>
        <taxon>Fungi</taxon>
        <taxon>Dikarya</taxon>
        <taxon>Ascomycota</taxon>
        <taxon>Pezizomycotina</taxon>
        <taxon>Sordariomycetes</taxon>
        <taxon>Hypocreomycetidae</taxon>
        <taxon>Glomerellales</taxon>
        <taxon>Glomerellaceae</taxon>
        <taxon>Colletotrichum</taxon>
        <taxon>Colletotrichum graminicola species complex</taxon>
    </lineage>
</organism>
<comment type="function">
    <text evidence="1">Secreted metalloproteinase that allows assimilation of proteinaceous substrates.</text>
</comment>
<keyword evidence="13" id="KW-1185">Reference proteome</keyword>
<keyword evidence="7" id="KW-0862">Zinc</keyword>
<dbReference type="GO" id="GO:0006508">
    <property type="term" value="P:proteolysis"/>
    <property type="evidence" value="ECO:0007669"/>
    <property type="project" value="UniProtKB-KW"/>
</dbReference>
<evidence type="ECO:0000256" key="4">
    <source>
        <dbReference type="ARBA" id="ARBA00022723"/>
    </source>
</evidence>
<dbReference type="Pfam" id="PF05572">
    <property type="entry name" value="Peptidase_M43"/>
    <property type="match status" value="1"/>
</dbReference>
<keyword evidence="4" id="KW-0479">Metal-binding</keyword>
<keyword evidence="5" id="KW-0732">Signal</keyword>
<sequence length="335" mass="35786">MAPKQPERLKHVAEKATSKNPSQLGDPVSLKAEVSQLSPTEHDLGANSKQASSSSSSSKPPSGKGGAAGAKNSDGSPVQGPEKKRLKKVAEENLEAGNPSQLGDPWRPGSTSVRCVNDEVIIAAEAPAVALPAFVKRQDPKPVEVYFHVASTVDHENRITEEIVTAQFNVLESAFSNHGFALFLADDVSRVVDDVLGRGFYDEDLGIADYDGYIAWRAATRRGGYDALNVYFFTDLPVALGGVCNFLGPAEAGSDSFWLDGCWINGDTMPDMPPRGAAAEGEEPPVPKGHTAVHEVGHWFGLYHTFRGGECDSVNDFVDDTPARAGSHPQLYGLL</sequence>
<dbReference type="PANTHER" id="PTHR47466:SF1">
    <property type="entry name" value="METALLOPROTEASE MEP1 (AFU_ORTHOLOGUE AFUA_1G07730)-RELATED"/>
    <property type="match status" value="1"/>
</dbReference>
<reference evidence="12" key="1">
    <citation type="submission" date="2021-06" db="EMBL/GenBank/DDBJ databases">
        <title>Comparative genomics, transcriptomics and evolutionary studies reveal genomic signatures of adaptation to plant cell wall in hemibiotrophic fungi.</title>
        <authorList>
            <consortium name="DOE Joint Genome Institute"/>
            <person name="Baroncelli R."/>
            <person name="Diaz J.F."/>
            <person name="Benocci T."/>
            <person name="Peng M."/>
            <person name="Battaglia E."/>
            <person name="Haridas S."/>
            <person name="Andreopoulos W."/>
            <person name="Labutti K."/>
            <person name="Pangilinan J."/>
            <person name="Floch G.L."/>
            <person name="Makela M.R."/>
            <person name="Henrissat B."/>
            <person name="Grigoriev I.V."/>
            <person name="Crouch J.A."/>
            <person name="De Vries R.P."/>
            <person name="Sukno S.A."/>
            <person name="Thon M.R."/>
        </authorList>
    </citation>
    <scope>NUCLEOTIDE SEQUENCE</scope>
    <source>
        <strain evidence="12">CBS 125086</strain>
    </source>
</reference>
<evidence type="ECO:0000256" key="3">
    <source>
        <dbReference type="ARBA" id="ARBA00022670"/>
    </source>
</evidence>
<feature type="compositionally biased region" description="Low complexity" evidence="10">
    <location>
        <begin position="45"/>
        <end position="62"/>
    </location>
</feature>
<evidence type="ECO:0000313" key="12">
    <source>
        <dbReference type="EMBL" id="KAK1574577.1"/>
    </source>
</evidence>
<evidence type="ECO:0000256" key="2">
    <source>
        <dbReference type="ARBA" id="ARBA00008721"/>
    </source>
</evidence>
<dbReference type="SUPFAM" id="SSF55486">
    <property type="entry name" value="Metalloproteases ('zincins'), catalytic domain"/>
    <property type="match status" value="1"/>
</dbReference>
<keyword evidence="9" id="KW-1015">Disulfide bond</keyword>
<dbReference type="GO" id="GO:0008237">
    <property type="term" value="F:metallopeptidase activity"/>
    <property type="evidence" value="ECO:0007669"/>
    <property type="project" value="UniProtKB-KW"/>
</dbReference>
<dbReference type="GO" id="GO:0046872">
    <property type="term" value="F:metal ion binding"/>
    <property type="evidence" value="ECO:0007669"/>
    <property type="project" value="UniProtKB-KW"/>
</dbReference>